<feature type="region of interest" description="Disordered" evidence="1">
    <location>
        <begin position="1"/>
        <end position="22"/>
    </location>
</feature>
<evidence type="ECO:0000256" key="1">
    <source>
        <dbReference type="SAM" id="MobiDB-lite"/>
    </source>
</evidence>
<dbReference type="AlphaFoldDB" id="A0A928V3K7"/>
<feature type="compositionally biased region" description="Polar residues" evidence="1">
    <location>
        <begin position="13"/>
        <end position="22"/>
    </location>
</feature>
<dbReference type="Proteomes" id="UP000652567">
    <property type="component" value="Unassembled WGS sequence"/>
</dbReference>
<comment type="caution">
    <text evidence="2">The sequence shown here is derived from an EMBL/GenBank/DDBJ whole genome shotgun (WGS) entry which is preliminary data.</text>
</comment>
<proteinExistence type="predicted"/>
<evidence type="ECO:0008006" key="4">
    <source>
        <dbReference type="Google" id="ProtNLM"/>
    </source>
</evidence>
<organism evidence="2 3">
    <name type="scientific">Cellvibrio polysaccharolyticus</name>
    <dbReference type="NCBI Taxonomy" id="2082724"/>
    <lineage>
        <taxon>Bacteria</taxon>
        <taxon>Pseudomonadati</taxon>
        <taxon>Pseudomonadota</taxon>
        <taxon>Gammaproteobacteria</taxon>
        <taxon>Cellvibrionales</taxon>
        <taxon>Cellvibrionaceae</taxon>
        <taxon>Cellvibrio</taxon>
    </lineage>
</organism>
<dbReference type="Gene3D" id="2.180.10.10">
    <property type="entry name" value="RHS repeat-associated core"/>
    <property type="match status" value="1"/>
</dbReference>
<keyword evidence="3" id="KW-1185">Reference proteome</keyword>
<evidence type="ECO:0000313" key="3">
    <source>
        <dbReference type="Proteomes" id="UP000652567"/>
    </source>
</evidence>
<protein>
    <recommendedName>
        <fullName evidence="4">RHS repeat-associated core domain-containing protein</fullName>
    </recommendedName>
</protein>
<dbReference type="NCBIfam" id="TIGR03696">
    <property type="entry name" value="Rhs_assc_core"/>
    <property type="match status" value="1"/>
</dbReference>
<dbReference type="EMBL" id="PRDL01000001">
    <property type="protein sequence ID" value="MBE8716570.1"/>
    <property type="molecule type" value="Genomic_DNA"/>
</dbReference>
<sequence length="180" mass="19597">MGPGRRAYHLQPDASQGHQTGRWTVRDPIGFAGGDTNFYGYVLGNPVRFIDLDGLQVRPPSRGGYGSGGTHGGAGGTYGQVISNGYTMPSGRYVPPGIPLGDGSHRPNLQQPPFPIRKLDPVGYSGMTGSREQEFLRQLMDLYDAIFEDHIKEKIRCELNPLACLLESIEEKTQYCPAGS</sequence>
<reference evidence="2" key="1">
    <citation type="submission" date="2018-07" db="EMBL/GenBank/DDBJ databases">
        <title>Genome assembly of strain Ka43.</title>
        <authorList>
            <person name="Kukolya J."/>
            <person name="Nagy I."/>
            <person name="Horvath B."/>
            <person name="Toth A."/>
        </authorList>
    </citation>
    <scope>NUCLEOTIDE SEQUENCE</scope>
    <source>
        <strain evidence="2">KB43</strain>
    </source>
</reference>
<accession>A0A928V3K7</accession>
<gene>
    <name evidence="2" type="ORF">C4F51_05135</name>
</gene>
<name>A0A928V3K7_9GAMM</name>
<dbReference type="InterPro" id="IPR022385">
    <property type="entry name" value="Rhs_assc_core"/>
</dbReference>
<evidence type="ECO:0000313" key="2">
    <source>
        <dbReference type="EMBL" id="MBE8716570.1"/>
    </source>
</evidence>